<dbReference type="Proteomes" id="UP000182060">
    <property type="component" value="Chromosome"/>
</dbReference>
<proteinExistence type="predicted"/>
<evidence type="ECO:0000313" key="1">
    <source>
        <dbReference type="EMBL" id="APC01310.1"/>
    </source>
</evidence>
<reference evidence="1" key="1">
    <citation type="journal article" date="2017" name="Appl. Environ. Microbiol.">
        <title>Microdiversification of a pelagic Polynucleobacter species is mainly driven by acquisition of genomic islands from a partially interspecific gene pool.</title>
        <authorList>
            <person name="Hoetzinger M."/>
            <person name="Hahn M.W."/>
            <person name="Jezberova J."/>
            <person name="Schmidt J."/>
            <person name="Koll U."/>
        </authorList>
    </citation>
    <scope>NUCLEOTIDE SEQUENCE</scope>
    <source>
        <strain evidence="1">MWH-RechtKol4</strain>
    </source>
</reference>
<sequence length="86" mass="9784">MLLCTISLAILSGCSEKAPTNKHAPPPIVGEFKSKTFQVNESEHVTMFDMAGYWEPTRCWVWVDEKTKNSHMRCNTDTPEMPDHSN</sequence>
<dbReference type="AlphaFoldDB" id="A0AAC9IT12"/>
<gene>
    <name evidence="1" type="ORF">AOC25_06650</name>
</gene>
<name>A0AAC9IT12_9BURK</name>
<organism evidence="1 2">
    <name type="scientific">Polynucleobacter asymbioticus</name>
    <dbReference type="NCBI Taxonomy" id="576611"/>
    <lineage>
        <taxon>Bacteria</taxon>
        <taxon>Pseudomonadati</taxon>
        <taxon>Pseudomonadota</taxon>
        <taxon>Betaproteobacteria</taxon>
        <taxon>Burkholderiales</taxon>
        <taxon>Burkholderiaceae</taxon>
        <taxon>Polynucleobacter</taxon>
    </lineage>
</organism>
<dbReference type="EMBL" id="CP015017">
    <property type="protein sequence ID" value="APC01310.1"/>
    <property type="molecule type" value="Genomic_DNA"/>
</dbReference>
<evidence type="ECO:0000313" key="2">
    <source>
        <dbReference type="Proteomes" id="UP000182060"/>
    </source>
</evidence>
<protein>
    <submittedName>
        <fullName evidence="1">Uncharacterized protein</fullName>
    </submittedName>
</protein>
<accession>A0AAC9IT12</accession>